<dbReference type="InterPro" id="IPR023214">
    <property type="entry name" value="HAD_sf"/>
</dbReference>
<dbReference type="Gene3D" id="3.40.50.1000">
    <property type="entry name" value="HAD superfamily/HAD-like"/>
    <property type="match status" value="1"/>
</dbReference>
<dbReference type="Gene3D" id="3.30.1240.10">
    <property type="match status" value="1"/>
</dbReference>
<dbReference type="EMBL" id="JAJEQO010000036">
    <property type="protein sequence ID" value="MCC2214585.1"/>
    <property type="molecule type" value="Genomic_DNA"/>
</dbReference>
<dbReference type="GO" id="GO:0016787">
    <property type="term" value="F:hydrolase activity"/>
    <property type="evidence" value="ECO:0007669"/>
    <property type="project" value="UniProtKB-KW"/>
</dbReference>
<gene>
    <name evidence="1" type="ORF">LKD34_14020</name>
</gene>
<dbReference type="PANTHER" id="PTHR10000:SF53">
    <property type="entry name" value="5-AMINO-6-(5-PHOSPHO-D-RIBITYLAMINO)URACIL PHOSPHATASE YBJI-RELATED"/>
    <property type="match status" value="1"/>
</dbReference>
<accession>A0ABS8FLJ1</accession>
<dbReference type="Proteomes" id="UP001199236">
    <property type="component" value="Unassembled WGS sequence"/>
</dbReference>
<dbReference type="InterPro" id="IPR036412">
    <property type="entry name" value="HAD-like_sf"/>
</dbReference>
<dbReference type="Pfam" id="PF08282">
    <property type="entry name" value="Hydrolase_3"/>
    <property type="match status" value="1"/>
</dbReference>
<evidence type="ECO:0000313" key="1">
    <source>
        <dbReference type="EMBL" id="MCC2214585.1"/>
    </source>
</evidence>
<sequence>MSIRLICSDIDGTLLQYGRKELECEIFEQIRELHRRGILFCPASGRQYTSLRKLFAPVADCCVFLCENGGVIYKDEQCIAKNPMPRALAEEIANDLWTRSDGQGEVMLSGQNTAYLMERGMGMLQRIQFIGNNYQIIHAPSEVPEEITKVSVYLHEGVESYTERFVPRWKEANCADRRIL</sequence>
<name>A0ABS8FLJ1_9FIRM</name>
<keyword evidence="1" id="KW-0378">Hydrolase</keyword>
<keyword evidence="2" id="KW-1185">Reference proteome</keyword>
<comment type="caution">
    <text evidence="1">The sequence shown here is derived from an EMBL/GenBank/DDBJ whole genome shotgun (WGS) entry which is preliminary data.</text>
</comment>
<dbReference type="RefSeq" id="WP_227623123.1">
    <property type="nucleotide sequence ID" value="NZ_JAJEQO010000036.1"/>
</dbReference>
<protein>
    <submittedName>
        <fullName evidence="1">Cof-type HAD-IIB family hydrolase</fullName>
    </submittedName>
</protein>
<dbReference type="SUPFAM" id="SSF56784">
    <property type="entry name" value="HAD-like"/>
    <property type="match status" value="1"/>
</dbReference>
<proteinExistence type="predicted"/>
<organism evidence="1 2">
    <name type="scientific">Faecalibacterium hominis</name>
    <name type="common">ex Afrizal et al. 2022</name>
    <dbReference type="NCBI Taxonomy" id="2881265"/>
    <lineage>
        <taxon>Bacteria</taxon>
        <taxon>Bacillati</taxon>
        <taxon>Bacillota</taxon>
        <taxon>Clostridia</taxon>
        <taxon>Eubacteriales</taxon>
        <taxon>Oscillospiraceae</taxon>
        <taxon>Faecalibacterium</taxon>
    </lineage>
</organism>
<reference evidence="1 2" key="1">
    <citation type="submission" date="2021-10" db="EMBL/GenBank/DDBJ databases">
        <title>Anaerobic single-cell dispensing facilitates the cultivation of human gut bacteria.</title>
        <authorList>
            <person name="Afrizal A."/>
        </authorList>
    </citation>
    <scope>NUCLEOTIDE SEQUENCE [LARGE SCALE GENOMIC DNA]</scope>
    <source>
        <strain evidence="1 2">CLA-AA-H223</strain>
    </source>
</reference>
<evidence type="ECO:0000313" key="2">
    <source>
        <dbReference type="Proteomes" id="UP001199236"/>
    </source>
</evidence>
<dbReference type="PANTHER" id="PTHR10000">
    <property type="entry name" value="PHOSPHOSERINE PHOSPHATASE"/>
    <property type="match status" value="1"/>
</dbReference>